<geneLocation type="mitochondrion" evidence="4"/>
<keyword evidence="4" id="KW-0496">Mitochondrion</keyword>
<dbReference type="STRING" id="37360.A0A0G4ITM2"/>
<evidence type="ECO:0000313" key="5">
    <source>
        <dbReference type="Proteomes" id="UP000039324"/>
    </source>
</evidence>
<accession>A0A0G4ITM2</accession>
<dbReference type="GO" id="GO:0000387">
    <property type="term" value="P:spliceosomal snRNP assembly"/>
    <property type="evidence" value="ECO:0007669"/>
    <property type="project" value="InterPro"/>
</dbReference>
<keyword evidence="5" id="KW-1185">Reference proteome</keyword>
<dbReference type="InterPro" id="IPR035426">
    <property type="entry name" value="Gemin2/Brr1"/>
</dbReference>
<dbReference type="AlphaFoldDB" id="A0A0G4ITM2"/>
<evidence type="ECO:0000313" key="3">
    <source>
        <dbReference type="EMBL" id="CEO98648.1"/>
    </source>
</evidence>
<reference evidence="4 6" key="2">
    <citation type="submission" date="2018-03" db="EMBL/GenBank/DDBJ databases">
        <authorList>
            <person name="Fogelqvist J."/>
        </authorList>
    </citation>
    <scope>NUCLEOTIDE SEQUENCE [LARGE SCALE GENOMIC DNA]</scope>
</reference>
<comment type="similarity">
    <text evidence="1">Belongs to the gemin-2 family.</text>
</comment>
<dbReference type="OrthoDB" id="428895at2759"/>
<dbReference type="OMA" id="YTYRANA"/>
<name>A0A0G4ITM2_PLABS</name>
<dbReference type="EMBL" id="CDSF01000086">
    <property type="protein sequence ID" value="CEO98648.1"/>
    <property type="molecule type" value="Genomic_DNA"/>
</dbReference>
<evidence type="ECO:0000313" key="6">
    <source>
        <dbReference type="Proteomes" id="UP000290189"/>
    </source>
</evidence>
<feature type="region of interest" description="Disordered" evidence="2">
    <location>
        <begin position="248"/>
        <end position="283"/>
    </location>
</feature>
<proteinExistence type="inferred from homology"/>
<dbReference type="GO" id="GO:0032797">
    <property type="term" value="C:SMN complex"/>
    <property type="evidence" value="ECO:0007669"/>
    <property type="project" value="TreeGrafter"/>
</dbReference>
<feature type="region of interest" description="Disordered" evidence="2">
    <location>
        <begin position="1"/>
        <end position="21"/>
    </location>
</feature>
<reference evidence="3 5" key="1">
    <citation type="submission" date="2015-02" db="EMBL/GenBank/DDBJ databases">
        <authorList>
            <person name="Chooi Y.-H."/>
        </authorList>
    </citation>
    <scope>NUCLEOTIDE SEQUENCE [LARGE SCALE GENOMIC DNA]</scope>
    <source>
        <strain evidence="3">E3</strain>
    </source>
</reference>
<organism evidence="3 5">
    <name type="scientific">Plasmodiophora brassicae</name>
    <name type="common">Clubroot disease agent</name>
    <dbReference type="NCBI Taxonomy" id="37360"/>
    <lineage>
        <taxon>Eukaryota</taxon>
        <taxon>Sar</taxon>
        <taxon>Rhizaria</taxon>
        <taxon>Endomyxa</taxon>
        <taxon>Phytomyxea</taxon>
        <taxon>Plasmodiophorida</taxon>
        <taxon>Plasmodiophoridae</taxon>
        <taxon>Plasmodiophora</taxon>
    </lineage>
</organism>
<feature type="compositionally biased region" description="Basic residues" evidence="2">
    <location>
        <begin position="1"/>
        <end position="11"/>
    </location>
</feature>
<dbReference type="Gene3D" id="1.20.58.1070">
    <property type="match status" value="1"/>
</dbReference>
<dbReference type="PANTHER" id="PTHR12794">
    <property type="entry name" value="GEMIN2"/>
    <property type="match status" value="1"/>
</dbReference>
<dbReference type="Pfam" id="PF04938">
    <property type="entry name" value="SIP1"/>
    <property type="match status" value="1"/>
</dbReference>
<dbReference type="Proteomes" id="UP000039324">
    <property type="component" value="Unassembled WGS sequence"/>
</dbReference>
<dbReference type="GO" id="GO:0005634">
    <property type="term" value="C:nucleus"/>
    <property type="evidence" value="ECO:0007669"/>
    <property type="project" value="TreeGrafter"/>
</dbReference>
<dbReference type="Proteomes" id="UP000290189">
    <property type="component" value="Unassembled WGS sequence"/>
</dbReference>
<evidence type="ECO:0000313" key="4">
    <source>
        <dbReference type="EMBL" id="SPR00784.1"/>
    </source>
</evidence>
<gene>
    <name evidence="3" type="ORF">PBRA_006762</name>
    <name evidence="4" type="ORF">PLBR_LOCUS7999</name>
</gene>
<evidence type="ECO:0008006" key="7">
    <source>
        <dbReference type="Google" id="ProtNLM"/>
    </source>
</evidence>
<feature type="compositionally biased region" description="Acidic residues" evidence="2">
    <location>
        <begin position="273"/>
        <end position="283"/>
    </location>
</feature>
<protein>
    <recommendedName>
        <fullName evidence="7">Gem-associated protein 2</fullName>
    </recommendedName>
</protein>
<sequence>MSSSGSRKRARATQTRPGKAALPIDETQVVRTTGDAPPASADEYLLRVRMEARRIPFVVSKPVPADVKVKAGVRVVPRCVPMSPSASMPRPDWAVRFAVRFAELRQSLARVIARFGIEEHAEGLPHSNNASAWRARFVDESRLPSLSEIAALDQVRTRSILRHLASVVRCDTSSTGAVVPEPVVIWIWSALLRLDKPLLPDTAATLRELYRSIATRRANADPSNHQSVALFNIVLTIIHHCFGQSVPMDSAHRGPSTSASPSPDMPDVSQAPQDEDPDQQGTS</sequence>
<dbReference type="PANTHER" id="PTHR12794:SF0">
    <property type="entry name" value="GEM-ASSOCIATED PROTEIN 2"/>
    <property type="match status" value="1"/>
</dbReference>
<evidence type="ECO:0000256" key="2">
    <source>
        <dbReference type="SAM" id="MobiDB-lite"/>
    </source>
</evidence>
<evidence type="ECO:0000256" key="1">
    <source>
        <dbReference type="ARBA" id="ARBA00025758"/>
    </source>
</evidence>
<dbReference type="EMBL" id="OVEO01000015">
    <property type="protein sequence ID" value="SPR00784.1"/>
    <property type="molecule type" value="Genomic_DNA"/>
</dbReference>